<comment type="caution">
    <text evidence="3">The sequence shown here is derived from an EMBL/GenBank/DDBJ whole genome shotgun (WGS) entry which is preliminary data.</text>
</comment>
<feature type="region of interest" description="Disordered" evidence="1">
    <location>
        <begin position="118"/>
        <end position="170"/>
    </location>
</feature>
<dbReference type="OrthoDB" id="2436418at2759"/>
<feature type="chain" id="PRO_5040173364" description="Plastocyanin" evidence="2">
    <location>
        <begin position="22"/>
        <end position="192"/>
    </location>
</feature>
<proteinExistence type="predicted"/>
<gene>
    <name evidence="3" type="ORF">BGW38_010869</name>
</gene>
<name>A0A9P6KFD6_9FUNG</name>
<dbReference type="AlphaFoldDB" id="A0A9P6KFD6"/>
<feature type="compositionally biased region" description="Low complexity" evidence="1">
    <location>
        <begin position="124"/>
        <end position="167"/>
    </location>
</feature>
<keyword evidence="4" id="KW-1185">Reference proteome</keyword>
<organism evidence="3 4">
    <name type="scientific">Lunasporangiospora selenospora</name>
    <dbReference type="NCBI Taxonomy" id="979761"/>
    <lineage>
        <taxon>Eukaryota</taxon>
        <taxon>Fungi</taxon>
        <taxon>Fungi incertae sedis</taxon>
        <taxon>Mucoromycota</taxon>
        <taxon>Mortierellomycotina</taxon>
        <taxon>Mortierellomycetes</taxon>
        <taxon>Mortierellales</taxon>
        <taxon>Mortierellaceae</taxon>
        <taxon>Lunasporangiospora</taxon>
    </lineage>
</organism>
<sequence>MRLTATSLAAAVIMAGVPAYAARTWDVNWVNGVPTPQILDILPGDTVRWPNTDSAPHAIVQTAAGNRTCNNLAGGFNSGTKTTGQAYLQRFPTAGVINYKDGIGSNCQNGGMGTIYVGARPSNSTDPTGTPVTSTPSGTRTTSSTPGGTGPTSSTTMPTGTATTSPSAANGMQSTDHWLLMTVAGFVGAMFF</sequence>
<evidence type="ECO:0000256" key="2">
    <source>
        <dbReference type="SAM" id="SignalP"/>
    </source>
</evidence>
<protein>
    <recommendedName>
        <fullName evidence="5">Plastocyanin</fullName>
    </recommendedName>
</protein>
<evidence type="ECO:0000256" key="1">
    <source>
        <dbReference type="SAM" id="MobiDB-lite"/>
    </source>
</evidence>
<evidence type="ECO:0000313" key="3">
    <source>
        <dbReference type="EMBL" id="KAF9582702.1"/>
    </source>
</evidence>
<dbReference type="EMBL" id="JAABOA010000955">
    <property type="protein sequence ID" value="KAF9582702.1"/>
    <property type="molecule type" value="Genomic_DNA"/>
</dbReference>
<accession>A0A9P6KFD6</accession>
<dbReference type="InterPro" id="IPR008972">
    <property type="entry name" value="Cupredoxin"/>
</dbReference>
<dbReference type="SUPFAM" id="SSF49503">
    <property type="entry name" value="Cupredoxins"/>
    <property type="match status" value="1"/>
</dbReference>
<evidence type="ECO:0000313" key="4">
    <source>
        <dbReference type="Proteomes" id="UP000780801"/>
    </source>
</evidence>
<feature type="signal peptide" evidence="2">
    <location>
        <begin position="1"/>
        <end position="21"/>
    </location>
</feature>
<reference evidence="3" key="1">
    <citation type="journal article" date="2020" name="Fungal Divers.">
        <title>Resolving the Mortierellaceae phylogeny through synthesis of multi-gene phylogenetics and phylogenomics.</title>
        <authorList>
            <person name="Vandepol N."/>
            <person name="Liber J."/>
            <person name="Desiro A."/>
            <person name="Na H."/>
            <person name="Kennedy M."/>
            <person name="Barry K."/>
            <person name="Grigoriev I.V."/>
            <person name="Miller A.N."/>
            <person name="O'Donnell K."/>
            <person name="Stajich J.E."/>
            <person name="Bonito G."/>
        </authorList>
    </citation>
    <scope>NUCLEOTIDE SEQUENCE</scope>
    <source>
        <strain evidence="3">KOD1015</strain>
    </source>
</reference>
<dbReference type="Proteomes" id="UP000780801">
    <property type="component" value="Unassembled WGS sequence"/>
</dbReference>
<evidence type="ECO:0008006" key="5">
    <source>
        <dbReference type="Google" id="ProtNLM"/>
    </source>
</evidence>
<dbReference type="Gene3D" id="2.60.40.420">
    <property type="entry name" value="Cupredoxins - blue copper proteins"/>
    <property type="match status" value="1"/>
</dbReference>
<keyword evidence="2" id="KW-0732">Signal</keyword>